<dbReference type="InterPro" id="IPR003607">
    <property type="entry name" value="HD/PDEase_dom"/>
</dbReference>
<dbReference type="RefSeq" id="WP_082204359.1">
    <property type="nucleotide sequence ID" value="NZ_LHUR01000013.1"/>
</dbReference>
<comment type="caution">
    <text evidence="10">The sequence shown here is derived from an EMBL/GenBank/DDBJ whole genome shotgun (WGS) entry which is preliminary data.</text>
</comment>
<dbReference type="InterPro" id="IPR033479">
    <property type="entry name" value="dCache_1"/>
</dbReference>
<evidence type="ECO:0000313" key="10">
    <source>
        <dbReference type="EMBL" id="KOA20417.1"/>
    </source>
</evidence>
<dbReference type="CDD" id="cd18773">
    <property type="entry name" value="PDC1_HK_sensor"/>
    <property type="match status" value="1"/>
</dbReference>
<dbReference type="Gene3D" id="1.10.3210.10">
    <property type="entry name" value="Hypothetical protein af1432"/>
    <property type="match status" value="1"/>
</dbReference>
<dbReference type="PROSITE" id="PS50887">
    <property type="entry name" value="GGDEF"/>
    <property type="match status" value="1"/>
</dbReference>
<sequence>MKRNFSLKHQMLASNILIFVLPALVFGYVTISTFYKRTKEEIKLNNITTTTHVNNQIENFIQGPINVMNEVREVLFKREFIEENEVNTYLNSIRNIYSYFDSIRIINKEGRVKNIAPYSEEQIGTSMIYEDFFKEIDITGKSMWSRVYLSNQTHKPTVNISMYINGDVVVGSLNLSKLTEIIQGIPVEKEWSISLLDENGIYIFDKRNGENVSQRRIFDYFSDIKEGIKQNNAMINVNSSGELMLYSTKIKSTGWYSVIVVESEKIFKPVDRFRNAFYVGLIIFLILSFIISTINVNMIIKSLKNLINKTKQISSGDYSIEPESKGYKECIELSNNFYIMKEKIKEREERIQALNYHDQLTGLYNRRFYEEELRRLDEEKNLPLTIVMADVNGLKLVNDSFGHSVGDELLKKVGQVINKGCRDKDIVARLSGDEFVILLPKTDIYEAEEIVKNIKELTLKEKVGAIDLSVSFGYETKNNKEEIIQEVFKKAEDYMYKKKLFESPSMRGKTINAIINTLHEKNKREEQHSHRVSELCESMGKALGLQESEIQELKTVGLLHDIGKIAINENILNKPGKLTEDEFEEIRRHPEIGYRILSTVNDLSEMAEYVLAHHERWDGRGYPKGLKAFEIPIQARIIAIADTYDAIISERSYRIALPEKIAIEELKKNSGIQFDEELVKIFIEMILEKPLE</sequence>
<dbReference type="PANTHER" id="PTHR43155">
    <property type="entry name" value="CYCLIC DI-GMP PHOSPHODIESTERASE PA4108-RELATED"/>
    <property type="match status" value="1"/>
</dbReference>
<dbReference type="PROSITE" id="PS51832">
    <property type="entry name" value="HD_GYP"/>
    <property type="match status" value="1"/>
</dbReference>
<evidence type="ECO:0000256" key="5">
    <source>
        <dbReference type="ARBA" id="ARBA00023136"/>
    </source>
</evidence>
<evidence type="ECO:0000256" key="6">
    <source>
        <dbReference type="SAM" id="Phobius"/>
    </source>
</evidence>
<comment type="subcellular location">
    <subcellularLocation>
        <location evidence="1">Cell membrane</location>
        <topology evidence="1">Multi-pass membrane protein</topology>
    </subcellularLocation>
</comment>
<feature type="domain" description="HD-GYP" evidence="9">
    <location>
        <begin position="503"/>
        <end position="692"/>
    </location>
</feature>
<dbReference type="Pfam" id="PF13487">
    <property type="entry name" value="HD_5"/>
    <property type="match status" value="1"/>
</dbReference>
<proteinExistence type="predicted"/>
<evidence type="ECO:0000256" key="2">
    <source>
        <dbReference type="ARBA" id="ARBA00022475"/>
    </source>
</evidence>
<keyword evidence="3 6" id="KW-0812">Transmembrane</keyword>
<dbReference type="GO" id="GO:0005886">
    <property type="term" value="C:plasma membrane"/>
    <property type="evidence" value="ECO:0007669"/>
    <property type="project" value="UniProtKB-SubCell"/>
</dbReference>
<dbReference type="Gene3D" id="3.30.450.20">
    <property type="entry name" value="PAS domain"/>
    <property type="match status" value="1"/>
</dbReference>
<dbReference type="Pfam" id="PF00990">
    <property type="entry name" value="GGDEF"/>
    <property type="match status" value="1"/>
</dbReference>
<dbReference type="SUPFAM" id="SSF55073">
    <property type="entry name" value="Nucleotide cyclase"/>
    <property type="match status" value="1"/>
</dbReference>
<dbReference type="Gene3D" id="3.30.70.270">
    <property type="match status" value="1"/>
</dbReference>
<dbReference type="InterPro" id="IPR006674">
    <property type="entry name" value="HD_domain"/>
</dbReference>
<dbReference type="NCBIfam" id="TIGR00254">
    <property type="entry name" value="GGDEF"/>
    <property type="match status" value="1"/>
</dbReference>
<dbReference type="GO" id="GO:0071111">
    <property type="term" value="F:cyclic-guanylate-specific phosphodiesterase activity"/>
    <property type="evidence" value="ECO:0007669"/>
    <property type="project" value="UniProtKB-EC"/>
</dbReference>
<name>A0A0L6ZBT2_9CLOT</name>
<keyword evidence="10" id="KW-0378">Hydrolase</keyword>
<dbReference type="STRING" id="36844.SAMN04488501_1089"/>
<dbReference type="InterPro" id="IPR029787">
    <property type="entry name" value="Nucleotide_cyclase"/>
</dbReference>
<keyword evidence="11" id="KW-1185">Reference proteome</keyword>
<dbReference type="PATRIC" id="fig|1121318.3.peg.1012"/>
<protein>
    <submittedName>
        <fullName evidence="10">Cyclic di-GMP phosphodiesterase response regulator RpfG</fullName>
        <ecNumber evidence="10">3.1.4.52</ecNumber>
    </submittedName>
</protein>
<dbReference type="CDD" id="cd18774">
    <property type="entry name" value="PDC2_HK_sensor"/>
    <property type="match status" value="1"/>
</dbReference>
<feature type="transmembrane region" description="Helical" evidence="6">
    <location>
        <begin position="12"/>
        <end position="35"/>
    </location>
</feature>
<dbReference type="InterPro" id="IPR043128">
    <property type="entry name" value="Rev_trsase/Diguanyl_cyclase"/>
</dbReference>
<dbReference type="SMART" id="SM00471">
    <property type="entry name" value="HDc"/>
    <property type="match status" value="1"/>
</dbReference>
<dbReference type="Pfam" id="PF02743">
    <property type="entry name" value="dCache_1"/>
    <property type="match status" value="1"/>
</dbReference>
<dbReference type="InterPro" id="IPR000160">
    <property type="entry name" value="GGDEF_dom"/>
</dbReference>
<evidence type="ECO:0000313" key="11">
    <source>
        <dbReference type="Proteomes" id="UP000037043"/>
    </source>
</evidence>
<feature type="transmembrane region" description="Helical" evidence="6">
    <location>
        <begin position="276"/>
        <end position="300"/>
    </location>
</feature>
<dbReference type="CDD" id="cd00077">
    <property type="entry name" value="HDc"/>
    <property type="match status" value="1"/>
</dbReference>
<evidence type="ECO:0000256" key="3">
    <source>
        <dbReference type="ARBA" id="ARBA00022692"/>
    </source>
</evidence>
<dbReference type="EMBL" id="LHUR01000013">
    <property type="protein sequence ID" value="KOA20417.1"/>
    <property type="molecule type" value="Genomic_DNA"/>
</dbReference>
<dbReference type="PROSITE" id="PS51831">
    <property type="entry name" value="HD"/>
    <property type="match status" value="1"/>
</dbReference>
<dbReference type="InterPro" id="IPR037522">
    <property type="entry name" value="HD_GYP_dom"/>
</dbReference>
<dbReference type="PANTHER" id="PTHR43155:SF2">
    <property type="entry name" value="CYCLIC DI-GMP PHOSPHODIESTERASE PA4108"/>
    <property type="match status" value="1"/>
</dbReference>
<dbReference type="Proteomes" id="UP000037043">
    <property type="component" value="Unassembled WGS sequence"/>
</dbReference>
<evidence type="ECO:0000259" key="9">
    <source>
        <dbReference type="PROSITE" id="PS51832"/>
    </source>
</evidence>
<evidence type="ECO:0000259" key="7">
    <source>
        <dbReference type="PROSITE" id="PS50887"/>
    </source>
</evidence>
<evidence type="ECO:0000256" key="1">
    <source>
        <dbReference type="ARBA" id="ARBA00004651"/>
    </source>
</evidence>
<gene>
    <name evidence="10" type="primary">rpfG_2</name>
    <name evidence="10" type="ORF">CLHOM_10050</name>
</gene>
<feature type="domain" description="GGDEF" evidence="7">
    <location>
        <begin position="382"/>
        <end position="517"/>
    </location>
</feature>
<dbReference type="Gene3D" id="6.10.340.10">
    <property type="match status" value="1"/>
</dbReference>
<feature type="domain" description="HD" evidence="8">
    <location>
        <begin position="525"/>
        <end position="647"/>
    </location>
</feature>
<evidence type="ECO:0000259" key="8">
    <source>
        <dbReference type="PROSITE" id="PS51831"/>
    </source>
</evidence>
<evidence type="ECO:0000256" key="4">
    <source>
        <dbReference type="ARBA" id="ARBA00022989"/>
    </source>
</evidence>
<keyword evidence="2" id="KW-1003">Cell membrane</keyword>
<reference evidence="11" key="1">
    <citation type="submission" date="2015-08" db="EMBL/GenBank/DDBJ databases">
        <title>Genome sequence of the strict anaerobe Clostridium homopropionicum LuHBu1 (DSM 5847T).</title>
        <authorList>
            <person name="Poehlein A."/>
            <person name="Beck M."/>
            <person name="Schiel-Bengelsdorf B."/>
            <person name="Bengelsdorf F.R."/>
            <person name="Daniel R."/>
            <person name="Duerre P."/>
        </authorList>
    </citation>
    <scope>NUCLEOTIDE SEQUENCE [LARGE SCALE GENOMIC DNA]</scope>
    <source>
        <strain evidence="11">DSM 5847</strain>
    </source>
</reference>
<organism evidence="10 11">
    <name type="scientific">Clostridium homopropionicum DSM 5847</name>
    <dbReference type="NCBI Taxonomy" id="1121318"/>
    <lineage>
        <taxon>Bacteria</taxon>
        <taxon>Bacillati</taxon>
        <taxon>Bacillota</taxon>
        <taxon>Clostridia</taxon>
        <taxon>Eubacteriales</taxon>
        <taxon>Clostridiaceae</taxon>
        <taxon>Clostridium</taxon>
    </lineage>
</organism>
<dbReference type="SMART" id="SM00267">
    <property type="entry name" value="GGDEF"/>
    <property type="match status" value="1"/>
</dbReference>
<dbReference type="EC" id="3.1.4.52" evidence="10"/>
<keyword evidence="4 6" id="KW-1133">Transmembrane helix</keyword>
<dbReference type="CDD" id="cd01949">
    <property type="entry name" value="GGDEF"/>
    <property type="match status" value="1"/>
</dbReference>
<keyword evidence="5 6" id="KW-0472">Membrane</keyword>
<accession>A0A0L6ZBT2</accession>
<dbReference type="SUPFAM" id="SSF109604">
    <property type="entry name" value="HD-domain/PDEase-like"/>
    <property type="match status" value="1"/>
</dbReference>
<dbReference type="AlphaFoldDB" id="A0A0L6ZBT2"/>